<protein>
    <submittedName>
        <fullName evidence="2">Uncharacterized protein</fullName>
    </submittedName>
</protein>
<evidence type="ECO:0000256" key="1">
    <source>
        <dbReference type="SAM" id="MobiDB-lite"/>
    </source>
</evidence>
<gene>
    <name evidence="2" type="ORF">Rsub_09701</name>
</gene>
<dbReference type="EMBL" id="BDRX01000087">
    <property type="protein sequence ID" value="GBF96845.1"/>
    <property type="molecule type" value="Genomic_DNA"/>
</dbReference>
<accession>A0A2V0PIE9</accession>
<feature type="compositionally biased region" description="Low complexity" evidence="1">
    <location>
        <begin position="51"/>
        <end position="99"/>
    </location>
</feature>
<proteinExistence type="predicted"/>
<dbReference type="Proteomes" id="UP000247498">
    <property type="component" value="Unassembled WGS sequence"/>
</dbReference>
<evidence type="ECO:0000313" key="2">
    <source>
        <dbReference type="EMBL" id="GBF96845.1"/>
    </source>
</evidence>
<feature type="region of interest" description="Disordered" evidence="1">
    <location>
        <begin position="40"/>
        <end position="152"/>
    </location>
</feature>
<reference evidence="2 3" key="1">
    <citation type="journal article" date="2018" name="Sci. Rep.">
        <title>Raphidocelis subcapitata (=Pseudokirchneriella subcapitata) provides an insight into genome evolution and environmental adaptations in the Sphaeropleales.</title>
        <authorList>
            <person name="Suzuki S."/>
            <person name="Yamaguchi H."/>
            <person name="Nakajima N."/>
            <person name="Kawachi M."/>
        </authorList>
    </citation>
    <scope>NUCLEOTIDE SEQUENCE [LARGE SCALE GENOMIC DNA]</scope>
    <source>
        <strain evidence="2 3">NIES-35</strain>
    </source>
</reference>
<name>A0A2V0PIE9_9CHLO</name>
<dbReference type="InParanoid" id="A0A2V0PIE9"/>
<feature type="compositionally biased region" description="Low complexity" evidence="1">
    <location>
        <begin position="127"/>
        <end position="136"/>
    </location>
</feature>
<organism evidence="2 3">
    <name type="scientific">Raphidocelis subcapitata</name>
    <dbReference type="NCBI Taxonomy" id="307507"/>
    <lineage>
        <taxon>Eukaryota</taxon>
        <taxon>Viridiplantae</taxon>
        <taxon>Chlorophyta</taxon>
        <taxon>core chlorophytes</taxon>
        <taxon>Chlorophyceae</taxon>
        <taxon>CS clade</taxon>
        <taxon>Sphaeropleales</taxon>
        <taxon>Selenastraceae</taxon>
        <taxon>Raphidocelis</taxon>
    </lineage>
</organism>
<evidence type="ECO:0000313" key="3">
    <source>
        <dbReference type="Proteomes" id="UP000247498"/>
    </source>
</evidence>
<keyword evidence="3" id="KW-1185">Reference proteome</keyword>
<feature type="region of interest" description="Disordered" evidence="1">
    <location>
        <begin position="1"/>
        <end position="26"/>
    </location>
</feature>
<dbReference type="OrthoDB" id="533530at2759"/>
<comment type="caution">
    <text evidence="2">The sequence shown here is derived from an EMBL/GenBank/DDBJ whole genome shotgun (WGS) entry which is preliminary data.</text>
</comment>
<sequence>MEGEPEFRPASSFEGAQPGFVFKSGPSGIGYYRDAAQLKKEGRGQALEPEQAQAQAARSSSSGGAAADTAAAAAAAAAASRPQQQQQQQQQQQPASTSSKRGAAGSHRPPAVLAKSNNPFLKHIKGKVPAAAAAGGDAKRAKKGGGDAEKPAYLKELDRYRDMSCGADTKHDRPLVK</sequence>
<dbReference type="AlphaFoldDB" id="A0A2V0PIE9"/>